<protein>
    <submittedName>
        <fullName evidence="4">Polysaccharide biosynthesis protein</fullName>
    </submittedName>
</protein>
<dbReference type="GO" id="GO:0005886">
    <property type="term" value="C:plasma membrane"/>
    <property type="evidence" value="ECO:0007669"/>
    <property type="project" value="TreeGrafter"/>
</dbReference>
<reference evidence="4 5" key="1">
    <citation type="journal article" date="2014" name="Genome Announc.">
        <title>Draft Genome Sequences of Marinobacter similis A3d10T and Marinobacter salarius R9SW1T.</title>
        <authorList>
            <person name="Ivanova E.P."/>
            <person name="Ng H.J."/>
            <person name="Webb H.K."/>
            <person name="Feng G."/>
            <person name="Oshima K."/>
            <person name="Hattori M."/>
            <person name="Ohkuma M."/>
            <person name="Sergeev A.F."/>
            <person name="Mikhailov V.V."/>
            <person name="Crawford R.J."/>
            <person name="Sawabe T."/>
        </authorList>
    </citation>
    <scope>NUCLEOTIDE SEQUENCE [LARGE SCALE GENOMIC DNA]</scope>
    <source>
        <strain evidence="4 5">A3d10</strain>
    </source>
</reference>
<sequence length="301" mass="33558">MTDWKDDHIGASAPELKGRRQVRGNGNKTDVEEHEFFGRRKEKLKKELGHIEADDSQLLVPSSLELGPGAVDKYLISKQIVRMQEPRKLTPDDLDERRIIYPESPNRSLVNTFRNLRTKLLELSGGNNFTLVVSGASEMAGSSFVALNLAAAFSFDQAKTALVIDCNLRDPSLHSRLDVLPESGLTDYLEDSDYDIGRILYPTGIPRLRLIPAGSRRETPAEFFTSFRMKQFLQAIRRRYPDRFVVLDTAPISVSPDARILTELCDFGMLVVPHGKITPSAVEQAATAFDPDKFVGAVING</sequence>
<evidence type="ECO:0000256" key="1">
    <source>
        <dbReference type="ARBA" id="ARBA00022741"/>
    </source>
</evidence>
<dbReference type="HOGENOM" id="CLU_052027_1_1_6"/>
<dbReference type="Gene3D" id="3.40.50.300">
    <property type="entry name" value="P-loop containing nucleotide triphosphate hydrolases"/>
    <property type="match status" value="1"/>
</dbReference>
<proteinExistence type="predicted"/>
<dbReference type="KEGG" id="msx:AU14_00995"/>
<name>W5YMP4_9GAMM</name>
<dbReference type="SUPFAM" id="SSF52540">
    <property type="entry name" value="P-loop containing nucleoside triphosphate hydrolases"/>
    <property type="match status" value="1"/>
</dbReference>
<dbReference type="InterPro" id="IPR027417">
    <property type="entry name" value="P-loop_NTPase"/>
</dbReference>
<keyword evidence="1" id="KW-0547">Nucleotide-binding</keyword>
<dbReference type="GO" id="GO:0004713">
    <property type="term" value="F:protein tyrosine kinase activity"/>
    <property type="evidence" value="ECO:0007669"/>
    <property type="project" value="TreeGrafter"/>
</dbReference>
<evidence type="ECO:0000313" key="4">
    <source>
        <dbReference type="EMBL" id="AHI27763.1"/>
    </source>
</evidence>
<dbReference type="AlphaFoldDB" id="W5YMP4"/>
<dbReference type="PANTHER" id="PTHR32309">
    <property type="entry name" value="TYROSINE-PROTEIN KINASE"/>
    <property type="match status" value="1"/>
</dbReference>
<evidence type="ECO:0000256" key="3">
    <source>
        <dbReference type="SAM" id="MobiDB-lite"/>
    </source>
</evidence>
<organism evidence="4 5">
    <name type="scientific">Marinobacter similis</name>
    <dbReference type="NCBI Taxonomy" id="1420916"/>
    <lineage>
        <taxon>Bacteria</taxon>
        <taxon>Pseudomonadati</taxon>
        <taxon>Pseudomonadota</taxon>
        <taxon>Gammaproteobacteria</taxon>
        <taxon>Pseudomonadales</taxon>
        <taxon>Marinobacteraceae</taxon>
        <taxon>Marinobacter</taxon>
    </lineage>
</organism>
<dbReference type="InterPro" id="IPR005702">
    <property type="entry name" value="Wzc-like_C"/>
</dbReference>
<evidence type="ECO:0000256" key="2">
    <source>
        <dbReference type="ARBA" id="ARBA00022840"/>
    </source>
</evidence>
<evidence type="ECO:0000313" key="5">
    <source>
        <dbReference type="Proteomes" id="UP000061489"/>
    </source>
</evidence>
<dbReference type="EMBL" id="CP007151">
    <property type="protein sequence ID" value="AHI27763.1"/>
    <property type="molecule type" value="Genomic_DNA"/>
</dbReference>
<dbReference type="InterPro" id="IPR050445">
    <property type="entry name" value="Bact_polysacc_biosynth/exp"/>
</dbReference>
<accession>W5YMP4</accession>
<dbReference type="RefSeq" id="WP_236744259.1">
    <property type="nucleotide sequence ID" value="NZ_CP007151.1"/>
</dbReference>
<gene>
    <name evidence="4" type="ORF">AU14_00995</name>
</gene>
<keyword evidence="5" id="KW-1185">Reference proteome</keyword>
<dbReference type="CDD" id="cd05387">
    <property type="entry name" value="BY-kinase"/>
    <property type="match status" value="1"/>
</dbReference>
<feature type="region of interest" description="Disordered" evidence="3">
    <location>
        <begin position="1"/>
        <end position="26"/>
    </location>
</feature>
<keyword evidence="2" id="KW-0067">ATP-binding</keyword>
<dbReference type="PANTHER" id="PTHR32309:SF13">
    <property type="entry name" value="FERRIC ENTEROBACTIN TRANSPORT PROTEIN FEPE"/>
    <property type="match status" value="1"/>
</dbReference>
<dbReference type="STRING" id="1420916.AU14_00995"/>
<dbReference type="Proteomes" id="UP000061489">
    <property type="component" value="Chromosome"/>
</dbReference>